<organism evidence="3 4">
    <name type="scientific">Hypholoma sublateritium (strain FD-334 SS-4)</name>
    <dbReference type="NCBI Taxonomy" id="945553"/>
    <lineage>
        <taxon>Eukaryota</taxon>
        <taxon>Fungi</taxon>
        <taxon>Dikarya</taxon>
        <taxon>Basidiomycota</taxon>
        <taxon>Agaricomycotina</taxon>
        <taxon>Agaricomycetes</taxon>
        <taxon>Agaricomycetidae</taxon>
        <taxon>Agaricales</taxon>
        <taxon>Agaricineae</taxon>
        <taxon>Strophariaceae</taxon>
        <taxon>Hypholoma</taxon>
    </lineage>
</organism>
<evidence type="ECO:0000259" key="2">
    <source>
        <dbReference type="PROSITE" id="PS50112"/>
    </source>
</evidence>
<dbReference type="CDD" id="cd00130">
    <property type="entry name" value="PAS"/>
    <property type="match status" value="1"/>
</dbReference>
<feature type="domain" description="PAS" evidence="2">
    <location>
        <begin position="23"/>
        <end position="68"/>
    </location>
</feature>
<dbReference type="InterPro" id="IPR013655">
    <property type="entry name" value="PAS_fold_3"/>
</dbReference>
<dbReference type="PROSITE" id="PS50112">
    <property type="entry name" value="PAS"/>
    <property type="match status" value="1"/>
</dbReference>
<evidence type="ECO:0000256" key="1">
    <source>
        <dbReference type="SAM" id="MobiDB-lite"/>
    </source>
</evidence>
<feature type="region of interest" description="Disordered" evidence="1">
    <location>
        <begin position="307"/>
        <end position="374"/>
    </location>
</feature>
<dbReference type="Gene3D" id="3.30.450.20">
    <property type="entry name" value="PAS domain"/>
    <property type="match status" value="1"/>
</dbReference>
<protein>
    <recommendedName>
        <fullName evidence="2">PAS domain-containing protein</fullName>
    </recommendedName>
</protein>
<gene>
    <name evidence="3" type="ORF">HYPSUDRAFT_185260</name>
</gene>
<evidence type="ECO:0000313" key="3">
    <source>
        <dbReference type="EMBL" id="KJA23228.1"/>
    </source>
</evidence>
<dbReference type="Pfam" id="PF08447">
    <property type="entry name" value="PAS_3"/>
    <property type="match status" value="1"/>
</dbReference>
<dbReference type="Proteomes" id="UP000054270">
    <property type="component" value="Unassembled WGS sequence"/>
</dbReference>
<dbReference type="EMBL" id="KN817544">
    <property type="protein sequence ID" value="KJA23228.1"/>
    <property type="molecule type" value="Genomic_DNA"/>
</dbReference>
<dbReference type="AlphaFoldDB" id="A0A0D2MHX6"/>
<dbReference type="OrthoDB" id="411251at2759"/>
<feature type="region of interest" description="Disordered" evidence="1">
    <location>
        <begin position="137"/>
        <end position="207"/>
    </location>
</feature>
<evidence type="ECO:0000313" key="4">
    <source>
        <dbReference type="Proteomes" id="UP000054270"/>
    </source>
</evidence>
<dbReference type="NCBIfam" id="TIGR00229">
    <property type="entry name" value="sensory_box"/>
    <property type="match status" value="1"/>
</dbReference>
<dbReference type="InterPro" id="IPR035965">
    <property type="entry name" value="PAS-like_dom_sf"/>
</dbReference>
<accession>A0A0D2MHX6</accession>
<dbReference type="OMA" id="PHELYGH"/>
<reference evidence="4" key="1">
    <citation type="submission" date="2014-04" db="EMBL/GenBank/DDBJ databases">
        <title>Evolutionary Origins and Diversification of the Mycorrhizal Mutualists.</title>
        <authorList>
            <consortium name="DOE Joint Genome Institute"/>
            <consortium name="Mycorrhizal Genomics Consortium"/>
            <person name="Kohler A."/>
            <person name="Kuo A."/>
            <person name="Nagy L.G."/>
            <person name="Floudas D."/>
            <person name="Copeland A."/>
            <person name="Barry K.W."/>
            <person name="Cichocki N."/>
            <person name="Veneault-Fourrey C."/>
            <person name="LaButti K."/>
            <person name="Lindquist E.A."/>
            <person name="Lipzen A."/>
            <person name="Lundell T."/>
            <person name="Morin E."/>
            <person name="Murat C."/>
            <person name="Riley R."/>
            <person name="Ohm R."/>
            <person name="Sun H."/>
            <person name="Tunlid A."/>
            <person name="Henrissat B."/>
            <person name="Grigoriev I.V."/>
            <person name="Hibbett D.S."/>
            <person name="Martin F."/>
        </authorList>
    </citation>
    <scope>NUCLEOTIDE SEQUENCE [LARGE SCALE GENOMIC DNA]</scope>
    <source>
        <strain evidence="4">FD-334 SS-4</strain>
    </source>
</reference>
<proteinExistence type="predicted"/>
<sequence>MASPTPCVSFIGIVDFSEKAKWLFMTESVTELLGYEPHELIGRPSLELVHPDEFPRVKQLHYDTIQQDKAAVLVYLRMKHKDPFRGYVLCGVSRTVVHNVLVGSVSFASPGKALHNASTAQEITVITESAANFEFRRWHDPSPMPPSPIPDDMRLPNSPSSPRSPLQRRRAHSRSPDPIDDSDPGSPPAVATALTHHSPRAPMGPPVISFPPLSSKSFRTAFILDRFSTASPILYASNDLLLGASAALGRPFYDFVRARDEGVVRAWISCVKGWGVNERGAPSDGGFGFGRFGLLVNGRDSCGERMPEPAVGGKARHRRASQSAGGAGRGTRPARYVVAREGGTREREGGTEKRAVVAGGRPAHREREREPEEEGERFLVDAIFSAHSDGLMVILRRAS</sequence>
<dbReference type="SMART" id="SM00091">
    <property type="entry name" value="PAS"/>
    <property type="match status" value="1"/>
</dbReference>
<feature type="compositionally biased region" description="Basic and acidic residues" evidence="1">
    <location>
        <begin position="342"/>
        <end position="355"/>
    </location>
</feature>
<keyword evidence="4" id="KW-1185">Reference proteome</keyword>
<name>A0A0D2MHX6_HYPSF</name>
<dbReference type="InterPro" id="IPR000014">
    <property type="entry name" value="PAS"/>
</dbReference>
<dbReference type="SUPFAM" id="SSF55785">
    <property type="entry name" value="PYP-like sensor domain (PAS domain)"/>
    <property type="match status" value="1"/>
</dbReference>
<dbReference type="STRING" id="945553.A0A0D2MHX6"/>
<feature type="compositionally biased region" description="Low complexity" evidence="1">
    <location>
        <begin position="155"/>
        <end position="165"/>
    </location>
</feature>